<keyword evidence="1" id="KW-0472">Membrane</keyword>
<reference evidence="2 3" key="1">
    <citation type="submission" date="2009-02" db="EMBL/GenBank/DDBJ databases">
        <authorList>
            <person name="Fulton L."/>
            <person name="Clifton S."/>
            <person name="Fulton B."/>
            <person name="Xu J."/>
            <person name="Minx P."/>
            <person name="Pepin K.H."/>
            <person name="Johnson M."/>
            <person name="Bhonagiri V."/>
            <person name="Nash W.E."/>
            <person name="Mardis E.R."/>
            <person name="Wilson R.K."/>
        </authorList>
    </citation>
    <scope>NUCLEOTIDE SEQUENCE [LARGE SCALE GENOMIC DNA]</scope>
    <source>
        <strain evidence="2 3">DSM 16841</strain>
    </source>
</reference>
<sequence length="182" mass="20649">MKNKGKEENKIMPKTKLQEVVFTILMVFVMVYAMICYNIALNMGGMSNIVFLNAFHELVIMGPIAFIIDFFLYGSLSKKLAFRIVTPGVDKPIMLILAISSITVCLMCPTMSFFATLLFKSAGKEFIAVWFQTTALNFPMAFFWQIFFAGPLVRAIFGMIFKEKEPQVMKEEAEYLEGGEAR</sequence>
<proteinExistence type="predicted"/>
<dbReference type="Proteomes" id="UP000003561">
    <property type="component" value="Unassembled WGS sequence"/>
</dbReference>
<dbReference type="AlphaFoldDB" id="C0FNC1"/>
<gene>
    <name evidence="2" type="ORF">ROSEINA2194_00215</name>
</gene>
<evidence type="ECO:0008006" key="4">
    <source>
        <dbReference type="Google" id="ProtNLM"/>
    </source>
</evidence>
<organism evidence="2 3">
    <name type="scientific">Roseburia inulinivorans DSM 16841</name>
    <dbReference type="NCBI Taxonomy" id="622312"/>
    <lineage>
        <taxon>Bacteria</taxon>
        <taxon>Bacillati</taxon>
        <taxon>Bacillota</taxon>
        <taxon>Clostridia</taxon>
        <taxon>Lachnospirales</taxon>
        <taxon>Lachnospiraceae</taxon>
        <taxon>Roseburia</taxon>
    </lineage>
</organism>
<accession>C0FNC1</accession>
<evidence type="ECO:0000256" key="1">
    <source>
        <dbReference type="SAM" id="Phobius"/>
    </source>
</evidence>
<evidence type="ECO:0000313" key="2">
    <source>
        <dbReference type="EMBL" id="EEG95906.1"/>
    </source>
</evidence>
<dbReference type="EMBL" id="ACFY01000008">
    <property type="protein sequence ID" value="EEG95906.1"/>
    <property type="molecule type" value="Genomic_DNA"/>
</dbReference>
<evidence type="ECO:0000313" key="3">
    <source>
        <dbReference type="Proteomes" id="UP000003561"/>
    </source>
</evidence>
<reference evidence="2 3" key="2">
    <citation type="submission" date="2009-03" db="EMBL/GenBank/DDBJ databases">
        <title>Draft genome sequence of Roseburia inulinivorans (DSM 16841).</title>
        <authorList>
            <person name="Sudarsanam P."/>
            <person name="Ley R."/>
            <person name="Guruge J."/>
            <person name="Turnbaugh P.J."/>
            <person name="Mahowald M."/>
            <person name="Liep D."/>
            <person name="Gordon J."/>
        </authorList>
    </citation>
    <scope>NUCLEOTIDE SEQUENCE [LARGE SCALE GENOMIC DNA]</scope>
    <source>
        <strain evidence="2 3">DSM 16841</strain>
    </source>
</reference>
<dbReference type="eggNOG" id="ENOG50304CC">
    <property type="taxonomic scope" value="Bacteria"/>
</dbReference>
<comment type="caution">
    <text evidence="2">The sequence shown here is derived from an EMBL/GenBank/DDBJ whole genome shotgun (WGS) entry which is preliminary data.</text>
</comment>
<dbReference type="InterPro" id="IPR021529">
    <property type="entry name" value="DUF2798"/>
</dbReference>
<protein>
    <recommendedName>
        <fullName evidence="4">DUF2798 domain-containing protein</fullName>
    </recommendedName>
</protein>
<feature type="transmembrane region" description="Helical" evidence="1">
    <location>
        <begin position="46"/>
        <end position="72"/>
    </location>
</feature>
<keyword evidence="1" id="KW-0812">Transmembrane</keyword>
<feature type="transmembrane region" description="Helical" evidence="1">
    <location>
        <begin position="139"/>
        <end position="161"/>
    </location>
</feature>
<feature type="transmembrane region" description="Helical" evidence="1">
    <location>
        <begin position="20"/>
        <end position="40"/>
    </location>
</feature>
<keyword evidence="1" id="KW-1133">Transmembrane helix</keyword>
<name>C0FNC1_9FIRM</name>
<dbReference type="Pfam" id="PF11391">
    <property type="entry name" value="DUF2798"/>
    <property type="match status" value="2"/>
</dbReference>
<feature type="transmembrane region" description="Helical" evidence="1">
    <location>
        <begin position="93"/>
        <end position="119"/>
    </location>
</feature>